<name>A0A6A4YYF9_APHAT</name>
<organism evidence="2 3">
    <name type="scientific">Aphanomyces astaci</name>
    <name type="common">Crayfish plague agent</name>
    <dbReference type="NCBI Taxonomy" id="112090"/>
    <lineage>
        <taxon>Eukaryota</taxon>
        <taxon>Sar</taxon>
        <taxon>Stramenopiles</taxon>
        <taxon>Oomycota</taxon>
        <taxon>Saprolegniomycetes</taxon>
        <taxon>Saprolegniales</taxon>
        <taxon>Verrucalvaceae</taxon>
        <taxon>Aphanomyces</taxon>
    </lineage>
</organism>
<dbReference type="VEuPathDB" id="FungiDB:H257_10479"/>
<sequence>MDEDAKKVDAGNADYDDSDVRQDKPAKRAKKQVPRRMLWCDRSVATLFSLRYNSPLASRFDSKNNSGKRVAYVMLAAVLSVEMQREFVAKQVQDKVRAFLFAKMKTEWSVSKPSLPSPTGNLSKAQLPMHYDIMLEYWGTKVGYKRESLMSTDDCIEDDNVVVLDDEEDDVEIKTEEPQNKKQKKNNVEKKPKDAAASLEAGFNSIKEGLMFLGSSLSGVQPQAAPGATLDDVLTAIKAQSDTMTQLLAHLVAQKKD</sequence>
<feature type="region of interest" description="Disordered" evidence="1">
    <location>
        <begin position="1"/>
        <end position="32"/>
    </location>
</feature>
<accession>A0A6A4YYF9</accession>
<dbReference type="Proteomes" id="UP000469452">
    <property type="component" value="Unassembled WGS sequence"/>
</dbReference>
<evidence type="ECO:0000313" key="3">
    <source>
        <dbReference type="Proteomes" id="UP000469452"/>
    </source>
</evidence>
<feature type="compositionally biased region" description="Basic and acidic residues" evidence="1">
    <location>
        <begin position="172"/>
        <end position="193"/>
    </location>
</feature>
<dbReference type="AlphaFoldDB" id="A0A6A4YYF9"/>
<dbReference type="EMBL" id="VJMI01021053">
    <property type="protein sequence ID" value="KAF0702659.1"/>
    <property type="molecule type" value="Genomic_DNA"/>
</dbReference>
<proteinExistence type="predicted"/>
<evidence type="ECO:0000256" key="1">
    <source>
        <dbReference type="SAM" id="MobiDB-lite"/>
    </source>
</evidence>
<feature type="region of interest" description="Disordered" evidence="1">
    <location>
        <begin position="168"/>
        <end position="193"/>
    </location>
</feature>
<protein>
    <submittedName>
        <fullName evidence="2">Uncharacterized protein</fullName>
    </submittedName>
</protein>
<evidence type="ECO:0000313" key="2">
    <source>
        <dbReference type="EMBL" id="KAF0702659.1"/>
    </source>
</evidence>
<reference evidence="2 3" key="1">
    <citation type="submission" date="2019-06" db="EMBL/GenBank/DDBJ databases">
        <title>Genomics analysis of Aphanomyces spp. identifies a new class of oomycete effector associated with host adaptation.</title>
        <authorList>
            <person name="Gaulin E."/>
        </authorList>
    </citation>
    <scope>NUCLEOTIDE SEQUENCE [LARGE SCALE GENOMIC DNA]</scope>
    <source>
        <strain evidence="2 3">E</strain>
    </source>
</reference>
<gene>
    <name evidence="2" type="ORF">AaE_015797</name>
</gene>
<comment type="caution">
    <text evidence="2">The sequence shown here is derived from an EMBL/GenBank/DDBJ whole genome shotgun (WGS) entry which is preliminary data.</text>
</comment>